<keyword evidence="2" id="KW-0238">DNA-binding</keyword>
<evidence type="ECO:0000256" key="1">
    <source>
        <dbReference type="ARBA" id="ARBA00023015"/>
    </source>
</evidence>
<dbReference type="Proteomes" id="UP000822688">
    <property type="component" value="Chromosome 9"/>
</dbReference>
<dbReference type="GO" id="GO:0003677">
    <property type="term" value="F:DNA binding"/>
    <property type="evidence" value="ECO:0007669"/>
    <property type="project" value="UniProtKB-KW"/>
</dbReference>
<dbReference type="SMART" id="SM01019">
    <property type="entry name" value="B3"/>
    <property type="match status" value="2"/>
</dbReference>
<dbReference type="InterPro" id="IPR039218">
    <property type="entry name" value="REM_fam"/>
</dbReference>
<evidence type="ECO:0000256" key="3">
    <source>
        <dbReference type="ARBA" id="ARBA00023163"/>
    </source>
</evidence>
<dbReference type="Gene3D" id="2.40.330.10">
    <property type="entry name" value="DNA-binding pseudobarrel domain"/>
    <property type="match status" value="2"/>
</dbReference>
<dbReference type="InterPro" id="IPR015300">
    <property type="entry name" value="DNA-bd_pseudobarrel_sf"/>
</dbReference>
<dbReference type="PANTHER" id="PTHR31674:SF25">
    <property type="entry name" value="B3 DOMAIN-CONTAINING TRANSCRIPTION FACTOR VRN1-LIKE"/>
    <property type="match status" value="1"/>
</dbReference>
<evidence type="ECO:0000256" key="4">
    <source>
        <dbReference type="ARBA" id="ARBA00023242"/>
    </source>
</evidence>
<evidence type="ECO:0000256" key="2">
    <source>
        <dbReference type="ARBA" id="ARBA00023125"/>
    </source>
</evidence>
<accession>A0A8T0GXA5</accession>
<organism evidence="6 7">
    <name type="scientific">Ceratodon purpureus</name>
    <name type="common">Fire moss</name>
    <name type="synonym">Dicranum purpureum</name>
    <dbReference type="NCBI Taxonomy" id="3225"/>
    <lineage>
        <taxon>Eukaryota</taxon>
        <taxon>Viridiplantae</taxon>
        <taxon>Streptophyta</taxon>
        <taxon>Embryophyta</taxon>
        <taxon>Bryophyta</taxon>
        <taxon>Bryophytina</taxon>
        <taxon>Bryopsida</taxon>
        <taxon>Dicranidae</taxon>
        <taxon>Pseudoditrichales</taxon>
        <taxon>Ditrichaceae</taxon>
        <taxon>Ceratodon</taxon>
    </lineage>
</organism>
<keyword evidence="4" id="KW-0539">Nucleus</keyword>
<comment type="caution">
    <text evidence="6">The sequence shown here is derived from an EMBL/GenBank/DDBJ whole genome shotgun (WGS) entry which is preliminary data.</text>
</comment>
<keyword evidence="3" id="KW-0804">Transcription</keyword>
<evidence type="ECO:0000259" key="5">
    <source>
        <dbReference type="PROSITE" id="PS50863"/>
    </source>
</evidence>
<dbReference type="Pfam" id="PF02362">
    <property type="entry name" value="B3"/>
    <property type="match status" value="1"/>
</dbReference>
<dbReference type="AlphaFoldDB" id="A0A8T0GXA5"/>
<dbReference type="PROSITE" id="PS50863">
    <property type="entry name" value="B3"/>
    <property type="match status" value="1"/>
</dbReference>
<dbReference type="SUPFAM" id="SSF101936">
    <property type="entry name" value="DNA-binding pseudobarrel domain"/>
    <property type="match status" value="2"/>
</dbReference>
<dbReference type="InterPro" id="IPR003340">
    <property type="entry name" value="B3_DNA-bd"/>
</dbReference>
<dbReference type="CDD" id="cd10017">
    <property type="entry name" value="B3_DNA"/>
    <property type="match status" value="2"/>
</dbReference>
<dbReference type="EMBL" id="CM026430">
    <property type="protein sequence ID" value="KAG0561542.1"/>
    <property type="molecule type" value="Genomic_DNA"/>
</dbReference>
<gene>
    <name evidence="6" type="ORF">KC19_9G071900</name>
</gene>
<dbReference type="PANTHER" id="PTHR31674">
    <property type="entry name" value="B3 DOMAIN-CONTAINING PROTEIN REM-LIKE 3-RELATED"/>
    <property type="match status" value="1"/>
</dbReference>
<name>A0A8T0GXA5_CERPU</name>
<evidence type="ECO:0000313" key="7">
    <source>
        <dbReference type="Proteomes" id="UP000822688"/>
    </source>
</evidence>
<sequence>MEAFEDALTPYVESGVTYFSTLITGSLSFDVLEIPAHFTAKTRWPGGRNCTIVTSIAGQREWPLKVLRGEGGDARSIGTEWREFLEDQGIGVGHFIIFEAVDERTLVADVHHPPGLQPAFVKIIRPSHLRIHKLDIPTKFWRRLGSGNFDGFKYKLFGDKSTVRVSSAVTANAAQTQCHFTVGWREFCKENKVKCGDKMTFTQVDTYSFRVTK</sequence>
<keyword evidence="1" id="KW-0805">Transcription regulation</keyword>
<evidence type="ECO:0000313" key="6">
    <source>
        <dbReference type="EMBL" id="KAG0561542.1"/>
    </source>
</evidence>
<protein>
    <recommendedName>
        <fullName evidence="5">TF-B3 domain-containing protein</fullName>
    </recommendedName>
</protein>
<proteinExistence type="predicted"/>
<keyword evidence="7" id="KW-1185">Reference proteome</keyword>
<reference evidence="6" key="1">
    <citation type="submission" date="2020-06" db="EMBL/GenBank/DDBJ databases">
        <title>WGS assembly of Ceratodon purpureus strain R40.</title>
        <authorList>
            <person name="Carey S.B."/>
            <person name="Jenkins J."/>
            <person name="Shu S."/>
            <person name="Lovell J.T."/>
            <person name="Sreedasyam A."/>
            <person name="Maumus F."/>
            <person name="Tiley G.P."/>
            <person name="Fernandez-Pozo N."/>
            <person name="Barry K."/>
            <person name="Chen C."/>
            <person name="Wang M."/>
            <person name="Lipzen A."/>
            <person name="Daum C."/>
            <person name="Saski C.A."/>
            <person name="Payton A.C."/>
            <person name="Mcbreen J.C."/>
            <person name="Conrad R.E."/>
            <person name="Kollar L.M."/>
            <person name="Olsson S."/>
            <person name="Huttunen S."/>
            <person name="Landis J.B."/>
            <person name="Wickett N.J."/>
            <person name="Johnson M.G."/>
            <person name="Rensing S.A."/>
            <person name="Grimwood J."/>
            <person name="Schmutz J."/>
            <person name="Mcdaniel S.F."/>
        </authorList>
    </citation>
    <scope>NUCLEOTIDE SEQUENCE</scope>
    <source>
        <strain evidence="6">R40</strain>
    </source>
</reference>
<feature type="domain" description="TF-B3" evidence="5">
    <location>
        <begin position="17"/>
        <end position="114"/>
    </location>
</feature>